<dbReference type="AlphaFoldDB" id="A0A4R0IIR3"/>
<dbReference type="EMBL" id="SJKA01000006">
    <property type="protein sequence ID" value="TCC32589.1"/>
    <property type="molecule type" value="Genomic_DNA"/>
</dbReference>
<evidence type="ECO:0000256" key="5">
    <source>
        <dbReference type="ARBA" id="ARBA00023295"/>
    </source>
</evidence>
<dbReference type="Gene3D" id="2.60.120.260">
    <property type="entry name" value="Galactose-binding domain-like"/>
    <property type="match status" value="1"/>
</dbReference>
<evidence type="ECO:0000256" key="4">
    <source>
        <dbReference type="ARBA" id="ARBA00022801"/>
    </source>
</evidence>
<dbReference type="GO" id="GO:0005764">
    <property type="term" value="C:lysosome"/>
    <property type="evidence" value="ECO:0007669"/>
    <property type="project" value="TreeGrafter"/>
</dbReference>
<dbReference type="GO" id="GO:0016139">
    <property type="term" value="P:glycoside catabolic process"/>
    <property type="evidence" value="ECO:0007669"/>
    <property type="project" value="TreeGrafter"/>
</dbReference>
<keyword evidence="4" id="KW-0378">Hydrolase</keyword>
<name>A0A4R0IIR3_9ACTN</name>
<accession>A0A4R0IIR3</accession>
<protein>
    <recommendedName>
        <fullName evidence="2">alpha-L-fucosidase</fullName>
        <ecNumber evidence="2">3.2.1.51</ecNumber>
    </recommendedName>
</protein>
<evidence type="ECO:0000256" key="1">
    <source>
        <dbReference type="ARBA" id="ARBA00007951"/>
    </source>
</evidence>
<comment type="similarity">
    <text evidence="1">Belongs to the glycosyl hydrolase 29 family.</text>
</comment>
<proteinExistence type="inferred from homology"/>
<dbReference type="GO" id="GO:0004560">
    <property type="term" value="F:alpha-L-fucosidase activity"/>
    <property type="evidence" value="ECO:0007669"/>
    <property type="project" value="InterPro"/>
</dbReference>
<dbReference type="SUPFAM" id="SSF51445">
    <property type="entry name" value="(Trans)glycosidases"/>
    <property type="match status" value="1"/>
</dbReference>
<dbReference type="Proteomes" id="UP000292695">
    <property type="component" value="Unassembled WGS sequence"/>
</dbReference>
<dbReference type="InterPro" id="IPR017853">
    <property type="entry name" value="GH"/>
</dbReference>
<keyword evidence="5" id="KW-0326">Glycosidase</keyword>
<dbReference type="OrthoDB" id="5526311at2"/>
<dbReference type="InterPro" id="IPR000933">
    <property type="entry name" value="Glyco_hydro_29"/>
</dbReference>
<comment type="caution">
    <text evidence="7">The sequence shown here is derived from an EMBL/GenBank/DDBJ whole genome shotgun (WGS) entry which is preliminary data.</text>
</comment>
<dbReference type="GO" id="GO:0006004">
    <property type="term" value="P:fucose metabolic process"/>
    <property type="evidence" value="ECO:0007669"/>
    <property type="project" value="TreeGrafter"/>
</dbReference>
<evidence type="ECO:0000256" key="3">
    <source>
        <dbReference type="ARBA" id="ARBA00022729"/>
    </source>
</evidence>
<dbReference type="PANTHER" id="PTHR10030">
    <property type="entry name" value="ALPHA-L-FUCOSIDASE"/>
    <property type="match status" value="1"/>
</dbReference>
<sequence>MNTMTDREWGLGHEDPQLFDPDELDADQWMTALSSAGMKGLILTAKHHDGFCLWPSKVTSHSVAASPWRHGQGDVVAEVSAAAARHGLAFGIYLSPWDRTETSYGSGTPYDDFFVAQLEELLTGYGPVFSVWFDGACGEGPNGKRQVYDWDRYHATIRRLQPGAVISVCGPDVRWCGNEAGHTRPNEWSVVPRVLQDAEGIAQHSQQADDPEFSRRVRSQDDDLGSRAALAGHEDDLVWYPAEVNTSNRPGWFYHQKEDDKLRSIDDLLDVYLGSVGGNSTFLLNVPPDRRGLVADPDLAALRELGRRINDLRSRVLDATISFSSGEVAVAGDAFLASAKRWGAEEPGDPNLGLANGTGWWQPSDSDPEPQLTLTLDSPQQIEAVILKEEITLGQRLEHVIIRGRRHGRDEILAETRCVGYQRILTFPSTTVDQVTVEIRASRGTPAIAAVGLVAKT</sequence>
<gene>
    <name evidence="7" type="ORF">E0H50_18415</name>
</gene>
<evidence type="ECO:0000313" key="8">
    <source>
        <dbReference type="Proteomes" id="UP000292695"/>
    </source>
</evidence>
<keyword evidence="3" id="KW-0732">Signal</keyword>
<dbReference type="PANTHER" id="PTHR10030:SF37">
    <property type="entry name" value="ALPHA-L-FUCOSIDASE-RELATED"/>
    <property type="match status" value="1"/>
</dbReference>
<keyword evidence="8" id="KW-1185">Reference proteome</keyword>
<reference evidence="7 8" key="1">
    <citation type="submission" date="2019-02" db="EMBL/GenBank/DDBJ databases">
        <title>Kribbella capetownensis sp. nov. and Kribbella speibonae sp. nov., isolated from soil.</title>
        <authorList>
            <person name="Curtis S.M."/>
            <person name="Norton I."/>
            <person name="Everest G.J."/>
            <person name="Meyers P.R."/>
        </authorList>
    </citation>
    <scope>NUCLEOTIDE SEQUENCE [LARGE SCALE GENOMIC DNA]</scope>
    <source>
        <strain evidence="7 8">DSM 27082</strain>
    </source>
</reference>
<feature type="domain" description="Glycoside hydrolase family 29 N-terminal" evidence="6">
    <location>
        <begin position="17"/>
        <end position="307"/>
    </location>
</feature>
<dbReference type="InterPro" id="IPR057739">
    <property type="entry name" value="Glyco_hydro_29_N"/>
</dbReference>
<evidence type="ECO:0000256" key="2">
    <source>
        <dbReference type="ARBA" id="ARBA00012662"/>
    </source>
</evidence>
<dbReference type="Pfam" id="PF01120">
    <property type="entry name" value="Alpha_L_fucos"/>
    <property type="match status" value="1"/>
</dbReference>
<dbReference type="SMART" id="SM00812">
    <property type="entry name" value="Alpha_L_fucos"/>
    <property type="match status" value="1"/>
</dbReference>
<organism evidence="7 8">
    <name type="scientific">Kribbella sindirgiensis</name>
    <dbReference type="NCBI Taxonomy" id="1124744"/>
    <lineage>
        <taxon>Bacteria</taxon>
        <taxon>Bacillati</taxon>
        <taxon>Actinomycetota</taxon>
        <taxon>Actinomycetes</taxon>
        <taxon>Propionibacteriales</taxon>
        <taxon>Kribbellaceae</taxon>
        <taxon>Kribbella</taxon>
    </lineage>
</organism>
<dbReference type="Gene3D" id="3.20.20.80">
    <property type="entry name" value="Glycosidases"/>
    <property type="match status" value="1"/>
</dbReference>
<evidence type="ECO:0000259" key="6">
    <source>
        <dbReference type="Pfam" id="PF01120"/>
    </source>
</evidence>
<evidence type="ECO:0000313" key="7">
    <source>
        <dbReference type="EMBL" id="TCC32589.1"/>
    </source>
</evidence>
<dbReference type="EC" id="3.2.1.51" evidence="2"/>